<reference evidence="1 2" key="1">
    <citation type="submission" date="2015-01" db="EMBL/GenBank/DDBJ databases">
        <title>Genome sequencing of Jeotgalibacillus soli.</title>
        <authorList>
            <person name="Goh K.M."/>
            <person name="Chan K.-G."/>
            <person name="Yaakop A.S."/>
            <person name="Ee R."/>
            <person name="Gan H.M."/>
            <person name="Chan C.S."/>
        </authorList>
    </citation>
    <scope>NUCLEOTIDE SEQUENCE [LARGE SCALE GENOMIC DNA]</scope>
    <source>
        <strain evidence="1 2">P9</strain>
    </source>
</reference>
<dbReference type="EMBL" id="JXRP01000006">
    <property type="protein sequence ID" value="KIL52005.1"/>
    <property type="molecule type" value="Genomic_DNA"/>
</dbReference>
<evidence type="ECO:0000313" key="1">
    <source>
        <dbReference type="EMBL" id="KIL52005.1"/>
    </source>
</evidence>
<dbReference type="PATRIC" id="fig|889306.3.peg.377"/>
<dbReference type="AlphaFoldDB" id="A0A0C2RP50"/>
<name>A0A0C2RP50_9BACL</name>
<dbReference type="STRING" id="889306.KP78_03750"/>
<dbReference type="Proteomes" id="UP000031938">
    <property type="component" value="Unassembled WGS sequence"/>
</dbReference>
<protein>
    <submittedName>
        <fullName evidence="1">Uncharacterized protein</fullName>
    </submittedName>
</protein>
<comment type="caution">
    <text evidence="1">The sequence shown here is derived from an EMBL/GenBank/DDBJ whole genome shotgun (WGS) entry which is preliminary data.</text>
</comment>
<accession>A0A0C2RP50</accession>
<organism evidence="1 2">
    <name type="scientific">Jeotgalibacillus soli</name>
    <dbReference type="NCBI Taxonomy" id="889306"/>
    <lineage>
        <taxon>Bacteria</taxon>
        <taxon>Bacillati</taxon>
        <taxon>Bacillota</taxon>
        <taxon>Bacilli</taxon>
        <taxon>Bacillales</taxon>
        <taxon>Caryophanaceae</taxon>
        <taxon>Jeotgalibacillus</taxon>
    </lineage>
</organism>
<evidence type="ECO:0000313" key="2">
    <source>
        <dbReference type="Proteomes" id="UP000031938"/>
    </source>
</evidence>
<keyword evidence="2" id="KW-1185">Reference proteome</keyword>
<proteinExistence type="predicted"/>
<sequence length="39" mass="4486">MDAALMRIIVLLDLIAQEMIVIDKKHCSYMRAAFSFITL</sequence>
<gene>
    <name evidence="1" type="ORF">KP78_03750</name>
</gene>